<proteinExistence type="predicted"/>
<gene>
    <name evidence="1" type="ORF">YKV109</name>
</gene>
<reference evidence="1 2" key="1">
    <citation type="journal article" date="2011" name="J. Virol.">
        <title>The genome of yoka poxvirus.</title>
        <authorList>
            <person name="Zhao G."/>
            <person name="Droit L."/>
            <person name="Tesh R.B."/>
            <person name="Popov V.L."/>
            <person name="Little N.S."/>
            <person name="Upton C."/>
            <person name="Virgin H.W."/>
            <person name="Wang D."/>
        </authorList>
    </citation>
    <scope>NUCLEOTIDE SEQUENCE [LARGE SCALE GENOMIC DNA]</scope>
    <source>
        <strain evidence="1">DakArB 4268</strain>
    </source>
</reference>
<evidence type="ECO:0000313" key="1">
    <source>
        <dbReference type="EMBL" id="AEN03698.1"/>
    </source>
</evidence>
<keyword evidence="2" id="KW-1185">Reference proteome</keyword>
<name>G3EI01_9POXV</name>
<dbReference type="EMBL" id="HQ849551">
    <property type="protein sequence ID" value="AEN03698.1"/>
    <property type="molecule type" value="Genomic_DNA"/>
</dbReference>
<dbReference type="KEGG" id="vg:11107326"/>
<organism evidence="1 2">
    <name type="scientific">Yokapox virus</name>
    <dbReference type="NCBI Taxonomy" id="1076255"/>
    <lineage>
        <taxon>Viruses</taxon>
        <taxon>Varidnaviria</taxon>
        <taxon>Bamfordvirae</taxon>
        <taxon>Nucleocytoviricota</taxon>
        <taxon>Pokkesviricetes</taxon>
        <taxon>Chitovirales</taxon>
        <taxon>Poxviridae</taxon>
        <taxon>Chordopoxvirinae</taxon>
        <taxon>Centapoxvirus</taxon>
        <taxon>Centapoxvirus yokapox</taxon>
    </lineage>
</organism>
<accession>G3EI01</accession>
<dbReference type="RefSeq" id="YP_004821462.1">
    <property type="nucleotide sequence ID" value="NC_015960.1"/>
</dbReference>
<dbReference type="Proteomes" id="UP000164653">
    <property type="component" value="Segment"/>
</dbReference>
<protein>
    <submittedName>
        <fullName evidence="1">Uncharacterized protein</fullName>
    </submittedName>
</protein>
<dbReference type="GeneID" id="11107326"/>
<evidence type="ECO:0000313" key="2">
    <source>
        <dbReference type="Proteomes" id="UP000164653"/>
    </source>
</evidence>
<sequence>MSSFIFDVIGVDKLTLYVISPFILSICVSISDTRSVNNFTLLIVTVSPSLDNANDPSISQIDRFNCLSVKIK</sequence>